<evidence type="ECO:0000313" key="1">
    <source>
        <dbReference type="EMBL" id="CAF1155701.1"/>
    </source>
</evidence>
<organism evidence="1 2">
    <name type="scientific">Adineta ricciae</name>
    <name type="common">Rotifer</name>
    <dbReference type="NCBI Taxonomy" id="249248"/>
    <lineage>
        <taxon>Eukaryota</taxon>
        <taxon>Metazoa</taxon>
        <taxon>Spiralia</taxon>
        <taxon>Gnathifera</taxon>
        <taxon>Rotifera</taxon>
        <taxon>Eurotatoria</taxon>
        <taxon>Bdelloidea</taxon>
        <taxon>Adinetida</taxon>
        <taxon>Adinetidae</taxon>
        <taxon>Adineta</taxon>
    </lineage>
</organism>
<dbReference type="AlphaFoldDB" id="A0A814T2U5"/>
<sequence length="98" mass="10492">MATNGGAITAQTQSFVQVANGARSVSSTGSKLTRVISAEGSLSIAFQLGTSLSDVIKEEMNDELRKKDPTIETITVMIENLTREQASLQVISKSNLFE</sequence>
<reference evidence="1" key="1">
    <citation type="submission" date="2021-02" db="EMBL/GenBank/DDBJ databases">
        <authorList>
            <person name="Nowell W R."/>
        </authorList>
    </citation>
    <scope>NUCLEOTIDE SEQUENCE</scope>
</reference>
<proteinExistence type="predicted"/>
<dbReference type="Proteomes" id="UP000663828">
    <property type="component" value="Unassembled WGS sequence"/>
</dbReference>
<keyword evidence="2" id="KW-1185">Reference proteome</keyword>
<name>A0A814T2U5_ADIRI</name>
<comment type="caution">
    <text evidence="1">The sequence shown here is derived from an EMBL/GenBank/DDBJ whole genome shotgun (WGS) entry which is preliminary data.</text>
</comment>
<protein>
    <submittedName>
        <fullName evidence="1">Uncharacterized protein</fullName>
    </submittedName>
</protein>
<dbReference type="EMBL" id="CAJNOR010001512">
    <property type="protein sequence ID" value="CAF1155701.1"/>
    <property type="molecule type" value="Genomic_DNA"/>
</dbReference>
<gene>
    <name evidence="1" type="ORF">XAT740_LOCUS21197</name>
</gene>
<evidence type="ECO:0000313" key="2">
    <source>
        <dbReference type="Proteomes" id="UP000663828"/>
    </source>
</evidence>
<accession>A0A814T2U5</accession>